<dbReference type="EMBL" id="JAXIVU010000013">
    <property type="protein sequence ID" value="MDY7219792.1"/>
    <property type="molecule type" value="Genomic_DNA"/>
</dbReference>
<feature type="chain" id="PRO_5045568395" description="Lipoprotein" evidence="1">
    <location>
        <begin position="23"/>
        <end position="140"/>
    </location>
</feature>
<protein>
    <recommendedName>
        <fullName evidence="4">Lipoprotein</fullName>
    </recommendedName>
</protein>
<evidence type="ECO:0008006" key="4">
    <source>
        <dbReference type="Google" id="ProtNLM"/>
    </source>
</evidence>
<name>A0ABU5GT50_9GAMM</name>
<keyword evidence="1" id="KW-0732">Signal</keyword>
<evidence type="ECO:0000256" key="1">
    <source>
        <dbReference type="SAM" id="SignalP"/>
    </source>
</evidence>
<evidence type="ECO:0000313" key="3">
    <source>
        <dbReference type="Proteomes" id="UP001294570"/>
    </source>
</evidence>
<organism evidence="2 3">
    <name type="scientific">Denitrificimonas halotolerans</name>
    <dbReference type="NCBI Taxonomy" id="3098930"/>
    <lineage>
        <taxon>Bacteria</taxon>
        <taxon>Pseudomonadati</taxon>
        <taxon>Pseudomonadota</taxon>
        <taxon>Gammaproteobacteria</taxon>
        <taxon>Pseudomonadales</taxon>
        <taxon>Pseudomonadaceae</taxon>
        <taxon>Denitrificimonas</taxon>
    </lineage>
</organism>
<proteinExistence type="predicted"/>
<dbReference type="Proteomes" id="UP001294570">
    <property type="component" value="Unassembled WGS sequence"/>
</dbReference>
<evidence type="ECO:0000313" key="2">
    <source>
        <dbReference type="EMBL" id="MDY7219792.1"/>
    </source>
</evidence>
<reference evidence="2 3" key="1">
    <citation type="submission" date="2023-12" db="EMBL/GenBank/DDBJ databases">
        <title>Denitrificimonas halotolerans sp. nov.,a novel species isolated from landfill leachate.</title>
        <authorList>
            <person name="Wang S."/>
        </authorList>
    </citation>
    <scope>NUCLEOTIDE SEQUENCE [LARGE SCALE GENOMIC DNA]</scope>
    <source>
        <strain evidence="2 3">JX-1</strain>
    </source>
</reference>
<feature type="signal peptide" evidence="1">
    <location>
        <begin position="1"/>
        <end position="22"/>
    </location>
</feature>
<comment type="caution">
    <text evidence="2">The sequence shown here is derived from an EMBL/GenBank/DDBJ whole genome shotgun (WGS) entry which is preliminary data.</text>
</comment>
<keyword evidence="3" id="KW-1185">Reference proteome</keyword>
<gene>
    <name evidence="2" type="ORF">TOI97_09495</name>
</gene>
<sequence length="140" mass="15772">MSVKSLRFAWVAVLVVTCLACAAPLPEHDPNMAWIDIQARAGHQLSAQRLDGRRVDDARYVQVSPGAHQLQVRLIYNRGSSRTGESQRRCLIDIVYPEFVAGERYRIQGVAQGWMVRAWLYGSDGQRIVESLPVRCGSQY</sequence>
<accession>A0ABU5GT50</accession>
<dbReference type="RefSeq" id="WP_321553883.1">
    <property type="nucleotide sequence ID" value="NZ_JAXIVU010000013.1"/>
</dbReference>